<dbReference type="InterPro" id="IPR011990">
    <property type="entry name" value="TPR-like_helical_dom_sf"/>
</dbReference>
<feature type="transmembrane region" description="Helical" evidence="3">
    <location>
        <begin position="168"/>
        <end position="185"/>
    </location>
</feature>
<dbReference type="Proteomes" id="UP000183868">
    <property type="component" value="Chromosome"/>
</dbReference>
<dbReference type="InterPro" id="IPR003646">
    <property type="entry name" value="SH3-like_bac-type"/>
</dbReference>
<feature type="signal peptide" evidence="4">
    <location>
        <begin position="1"/>
        <end position="24"/>
    </location>
</feature>
<dbReference type="PaxDb" id="880073-Calab_2479"/>
<dbReference type="EMBL" id="CM001402">
    <property type="protein sequence ID" value="EHO42089.1"/>
    <property type="molecule type" value="Genomic_DNA"/>
</dbReference>
<keyword evidence="4" id="KW-0732">Signal</keyword>
<feature type="domain" description="SH3" evidence="5">
    <location>
        <begin position="198"/>
        <end position="256"/>
    </location>
</feature>
<feature type="repeat" description="TPR" evidence="2">
    <location>
        <begin position="27"/>
        <end position="60"/>
    </location>
</feature>
<feature type="domain" description="SH3b" evidence="6">
    <location>
        <begin position="192"/>
        <end position="256"/>
    </location>
</feature>
<dbReference type="Pfam" id="PF13432">
    <property type="entry name" value="TPR_16"/>
    <property type="match status" value="1"/>
</dbReference>
<keyword evidence="1" id="KW-0728">SH3 domain</keyword>
<keyword evidence="2" id="KW-0802">TPR repeat</keyword>
<dbReference type="PROSITE" id="PS51781">
    <property type="entry name" value="SH3B"/>
    <property type="match status" value="1"/>
</dbReference>
<dbReference type="InParanoid" id="H1XZ18"/>
<evidence type="ECO:0000256" key="3">
    <source>
        <dbReference type="SAM" id="Phobius"/>
    </source>
</evidence>
<evidence type="ECO:0000256" key="2">
    <source>
        <dbReference type="PROSITE-ProRule" id="PRU00339"/>
    </source>
</evidence>
<proteinExistence type="predicted"/>
<dbReference type="KEGG" id="caby:Cabys_1293"/>
<evidence type="ECO:0000259" key="5">
    <source>
        <dbReference type="PROSITE" id="PS50002"/>
    </source>
</evidence>
<dbReference type="InterPro" id="IPR019734">
    <property type="entry name" value="TPR_rpt"/>
</dbReference>
<keyword evidence="9" id="KW-1185">Reference proteome</keyword>
<feature type="chain" id="PRO_5009695460" evidence="4">
    <location>
        <begin position="25"/>
        <end position="256"/>
    </location>
</feature>
<evidence type="ECO:0000313" key="8">
    <source>
        <dbReference type="EMBL" id="EHO42089.1"/>
    </source>
</evidence>
<dbReference type="InterPro" id="IPR036028">
    <property type="entry name" value="SH3-like_dom_sf"/>
</dbReference>
<dbReference type="PROSITE" id="PS50293">
    <property type="entry name" value="TPR_REGION"/>
    <property type="match status" value="1"/>
</dbReference>
<evidence type="ECO:0000256" key="4">
    <source>
        <dbReference type="SAM" id="SignalP"/>
    </source>
</evidence>
<evidence type="ECO:0000313" key="10">
    <source>
        <dbReference type="Proteomes" id="UP000183868"/>
    </source>
</evidence>
<dbReference type="STRING" id="880073.Cabys_1293"/>
<dbReference type="OrthoDB" id="9776208at2"/>
<feature type="repeat" description="TPR" evidence="2">
    <location>
        <begin position="61"/>
        <end position="94"/>
    </location>
</feature>
<dbReference type="PROSITE" id="PS50005">
    <property type="entry name" value="TPR"/>
    <property type="match status" value="2"/>
</dbReference>
<protein>
    <submittedName>
        <fullName evidence="7">SH3 domain-containing protein</fullName>
    </submittedName>
    <submittedName>
        <fullName evidence="8">Tetratricopeptide TPR_2 repeat-containing protein</fullName>
    </submittedName>
</protein>
<organism evidence="8 9">
    <name type="scientific">Caldithrix abyssi DSM 13497</name>
    <dbReference type="NCBI Taxonomy" id="880073"/>
    <lineage>
        <taxon>Bacteria</taxon>
        <taxon>Pseudomonadati</taxon>
        <taxon>Calditrichota</taxon>
        <taxon>Calditrichia</taxon>
        <taxon>Calditrichales</taxon>
        <taxon>Calditrichaceae</taxon>
        <taxon>Caldithrix</taxon>
    </lineage>
</organism>
<dbReference type="Proteomes" id="UP000004671">
    <property type="component" value="Chromosome"/>
</dbReference>
<evidence type="ECO:0000256" key="1">
    <source>
        <dbReference type="ARBA" id="ARBA00022443"/>
    </source>
</evidence>
<keyword evidence="3" id="KW-0812">Transmembrane</keyword>
<keyword evidence="3" id="KW-1133">Transmembrane helix</keyword>
<name>H1XZ18_CALAY</name>
<reference evidence="7 10" key="2">
    <citation type="submission" date="2016-11" db="EMBL/GenBank/DDBJ databases">
        <title>Genomic analysis of Caldithrix abyssi and proposal of a novel bacterial phylum Caldithrichaeota.</title>
        <authorList>
            <person name="Kublanov I."/>
            <person name="Sigalova O."/>
            <person name="Gavrilov S."/>
            <person name="Lebedinsky A."/>
            <person name="Ivanova N."/>
            <person name="Daum C."/>
            <person name="Reddy T."/>
            <person name="Klenk H.P."/>
            <person name="Goker M."/>
            <person name="Reva O."/>
            <person name="Miroshnichenko M."/>
            <person name="Kyprides N."/>
            <person name="Woyke T."/>
            <person name="Gelfand M."/>
        </authorList>
    </citation>
    <scope>NUCLEOTIDE SEQUENCE [LARGE SCALE GENOMIC DNA]</scope>
    <source>
        <strain evidence="7 10">LF13</strain>
    </source>
</reference>
<dbReference type="RefSeq" id="WP_006929318.1">
    <property type="nucleotide sequence ID" value="NZ_CM001402.1"/>
</dbReference>
<evidence type="ECO:0000259" key="6">
    <source>
        <dbReference type="PROSITE" id="PS51781"/>
    </source>
</evidence>
<dbReference type="InterPro" id="IPR001452">
    <property type="entry name" value="SH3_domain"/>
</dbReference>
<keyword evidence="3" id="KW-0472">Membrane</keyword>
<feature type="transmembrane region" description="Helical" evidence="3">
    <location>
        <begin position="135"/>
        <end position="156"/>
    </location>
</feature>
<dbReference type="eggNOG" id="COG0457">
    <property type="taxonomic scope" value="Bacteria"/>
</dbReference>
<dbReference type="Gene3D" id="2.30.30.40">
    <property type="entry name" value="SH3 Domains"/>
    <property type="match status" value="1"/>
</dbReference>
<reference evidence="8 9" key="1">
    <citation type="submission" date="2011-09" db="EMBL/GenBank/DDBJ databases">
        <title>The permanent draft genome of Caldithrix abyssi DSM 13497.</title>
        <authorList>
            <consortium name="US DOE Joint Genome Institute (JGI-PGF)"/>
            <person name="Lucas S."/>
            <person name="Han J."/>
            <person name="Lapidus A."/>
            <person name="Bruce D."/>
            <person name="Goodwin L."/>
            <person name="Pitluck S."/>
            <person name="Peters L."/>
            <person name="Kyrpides N."/>
            <person name="Mavromatis K."/>
            <person name="Ivanova N."/>
            <person name="Mikhailova N."/>
            <person name="Chertkov O."/>
            <person name="Detter J.C."/>
            <person name="Tapia R."/>
            <person name="Han C."/>
            <person name="Land M."/>
            <person name="Hauser L."/>
            <person name="Markowitz V."/>
            <person name="Cheng J.-F."/>
            <person name="Hugenholtz P."/>
            <person name="Woyke T."/>
            <person name="Wu D."/>
            <person name="Spring S."/>
            <person name="Brambilla E."/>
            <person name="Klenk H.-P."/>
            <person name="Eisen J.A."/>
        </authorList>
    </citation>
    <scope>NUCLEOTIDE SEQUENCE [LARGE SCALE GENOMIC DNA]</scope>
    <source>
        <strain evidence="8 9">DSM 13497</strain>
    </source>
</reference>
<evidence type="ECO:0000313" key="9">
    <source>
        <dbReference type="Proteomes" id="UP000004671"/>
    </source>
</evidence>
<gene>
    <name evidence="7" type="ORF">Cabys_1293</name>
    <name evidence="8" type="ORF">Calab_2479</name>
</gene>
<dbReference type="SMART" id="SM00028">
    <property type="entry name" value="TPR"/>
    <property type="match status" value="2"/>
</dbReference>
<evidence type="ECO:0000313" key="7">
    <source>
        <dbReference type="EMBL" id="APF18042.1"/>
    </source>
</evidence>
<dbReference type="SUPFAM" id="SSF50044">
    <property type="entry name" value="SH3-domain"/>
    <property type="match status" value="1"/>
</dbReference>
<dbReference type="Gene3D" id="1.25.40.10">
    <property type="entry name" value="Tetratricopeptide repeat domain"/>
    <property type="match status" value="1"/>
</dbReference>
<dbReference type="AlphaFoldDB" id="H1XZ18"/>
<dbReference type="HOGENOM" id="CLU_080147_0_0_0"/>
<dbReference type="Pfam" id="PF08239">
    <property type="entry name" value="SH3_3"/>
    <property type="match status" value="1"/>
</dbReference>
<accession>H1XZ18</accession>
<sequence precursor="true">MKKRNKWATILLLFVFVAAGLAQTEDIQQLFRQGNALFSQGNYQQAIEVYQKIVDEGYESGELYYNLGNAYFKINQLGRARLFYERALRLMPDDEALRENLLILQTRLLDKIEKPPEFFLTVWWKNLLQLLPMNALAWLVVALFWLSVLSLSFHLYWKKQRKQQKGRALVIISLSLLFFASVLLTDKAYRFENEKYGVILKPTVTVYSEPRAESTEIFVIHEGLKVKVLRKNNDWFEIKLEDGKTGWLPQNSLEII</sequence>
<dbReference type="EMBL" id="CP018099">
    <property type="protein sequence ID" value="APF18042.1"/>
    <property type="molecule type" value="Genomic_DNA"/>
</dbReference>
<dbReference type="SUPFAM" id="SSF48452">
    <property type="entry name" value="TPR-like"/>
    <property type="match status" value="1"/>
</dbReference>
<dbReference type="PROSITE" id="PS50002">
    <property type="entry name" value="SH3"/>
    <property type="match status" value="1"/>
</dbReference>